<organism evidence="1 2">
    <name type="scientific">Fusarium oxysporum NRRL 32931</name>
    <dbReference type="NCBI Taxonomy" id="660029"/>
    <lineage>
        <taxon>Eukaryota</taxon>
        <taxon>Fungi</taxon>
        <taxon>Dikarya</taxon>
        <taxon>Ascomycota</taxon>
        <taxon>Pezizomycotina</taxon>
        <taxon>Sordariomycetes</taxon>
        <taxon>Hypocreomycetidae</taxon>
        <taxon>Hypocreales</taxon>
        <taxon>Nectriaceae</taxon>
        <taxon>Fusarium</taxon>
        <taxon>Fusarium oxysporum species complex</taxon>
    </lineage>
</organism>
<evidence type="ECO:0000313" key="1">
    <source>
        <dbReference type="EMBL" id="EWY79397.1"/>
    </source>
</evidence>
<dbReference type="Proteomes" id="UP000030753">
    <property type="component" value="Unassembled WGS sequence"/>
</dbReference>
<proteinExistence type="predicted"/>
<accession>W9HB13</accession>
<dbReference type="AlphaFoldDB" id="W9HB13"/>
<dbReference type="HOGENOM" id="CLU_2849745_0_0_1"/>
<gene>
    <name evidence="1" type="ORF">FOYG_17442</name>
</gene>
<protein>
    <submittedName>
        <fullName evidence="1">Uncharacterized protein</fullName>
    </submittedName>
</protein>
<sequence length="65" mass="7662">MRLHQEQVNKFNAAEEDEIKVADEKKEPSAWLERTGWADHLQKFKAKKDLLPLAALFLDELQKRD</sequence>
<dbReference type="EMBL" id="JH717871">
    <property type="protein sequence ID" value="EWY79397.1"/>
    <property type="molecule type" value="Genomic_DNA"/>
</dbReference>
<reference evidence="1 2" key="1">
    <citation type="submission" date="2011-06" db="EMBL/GenBank/DDBJ databases">
        <title>The Genome Sequence of Fusarium oxysporum FOSC 3-a.</title>
        <authorList>
            <consortium name="The Broad Institute Genome Sequencing Platform"/>
            <person name="Ma L.-J."/>
            <person name="Gale L.R."/>
            <person name="Schwartz D.C."/>
            <person name="Zhou S."/>
            <person name="Corby-Kistler H."/>
            <person name="Young S.K."/>
            <person name="Zeng Q."/>
            <person name="Gargeya S."/>
            <person name="Fitzgerald M."/>
            <person name="Haas B."/>
            <person name="Abouelleil A."/>
            <person name="Alvarado L."/>
            <person name="Arachchi H.M."/>
            <person name="Berlin A."/>
            <person name="Brown A."/>
            <person name="Chapman S.B."/>
            <person name="Chen Z."/>
            <person name="Dunbar C."/>
            <person name="Freedman E."/>
            <person name="Gearin G."/>
            <person name="Gellesch M."/>
            <person name="Goldberg J."/>
            <person name="Griggs A."/>
            <person name="Gujja S."/>
            <person name="Heiman D."/>
            <person name="Howarth C."/>
            <person name="Larson L."/>
            <person name="Lui A."/>
            <person name="MacDonald P.J.P."/>
            <person name="Mehta T."/>
            <person name="Montmayeur A."/>
            <person name="Murphy C."/>
            <person name="Neiman D."/>
            <person name="Pearson M."/>
            <person name="Priest M."/>
            <person name="Roberts A."/>
            <person name="Saif S."/>
            <person name="Shea T."/>
            <person name="Shenoy N."/>
            <person name="Sisk P."/>
            <person name="Stolte C."/>
            <person name="Sykes S."/>
            <person name="Wortman J."/>
            <person name="Nusbaum C."/>
            <person name="Birren B."/>
        </authorList>
    </citation>
    <scope>NUCLEOTIDE SEQUENCE [LARGE SCALE GENOMIC DNA]</scope>
    <source>
        <strain evidence="2">FOSC 3-a</strain>
    </source>
</reference>
<evidence type="ECO:0000313" key="2">
    <source>
        <dbReference type="Proteomes" id="UP000030753"/>
    </source>
</evidence>
<dbReference type="OrthoDB" id="5244177at2759"/>
<name>W9HB13_FUSOX</name>